<evidence type="ECO:0000256" key="1">
    <source>
        <dbReference type="ARBA" id="ARBA00007583"/>
    </source>
</evidence>
<name>A0AAV7ZZH5_9EUKA</name>
<feature type="coiled-coil region" evidence="3">
    <location>
        <begin position="56"/>
        <end position="143"/>
    </location>
</feature>
<reference evidence="5" key="1">
    <citation type="submission" date="2022-08" db="EMBL/GenBank/DDBJ databases">
        <title>Novel sulphate-reducing endosymbionts in the free-living metamonad Anaeramoeba.</title>
        <authorList>
            <person name="Jerlstrom-Hultqvist J."/>
            <person name="Cepicka I."/>
            <person name="Gallot-Lavallee L."/>
            <person name="Salas-Leiva D."/>
            <person name="Curtis B.A."/>
            <person name="Zahonova K."/>
            <person name="Pipaliya S."/>
            <person name="Dacks J."/>
            <person name="Roger A.J."/>
        </authorList>
    </citation>
    <scope>NUCLEOTIDE SEQUENCE</scope>
    <source>
        <strain evidence="5">Busselton2</strain>
    </source>
</reference>
<proteinExistence type="inferred from homology"/>
<keyword evidence="2" id="KW-0808">Transferase</keyword>
<dbReference type="EMBL" id="JANTQA010000020">
    <property type="protein sequence ID" value="KAJ3446541.1"/>
    <property type="molecule type" value="Genomic_DNA"/>
</dbReference>
<dbReference type="PANTHER" id="PTHR24045">
    <property type="match status" value="1"/>
</dbReference>
<sequence length="439" mass="53504">MNRKIKYQSLILMVALVFLFLFIFSNRKLPTNGEEAIQSNLLVIDKNEVDKIDNEINQREFELERKEFEIEEAEYEIAHKEEENEGKDLTDEEEEQEYEKIKFELEQKKQQILEERDEVTALKKQITKERAALEMKKEVIKDEGKIDIVFSWSGIIKSMSIRNRYNYELQFSLRSVHKYLPWVNRIYILINSDTEPPYWLKKDYPSKIRIIDRCTLFENPDHCPNYNSFAIYSVAHKIPGLTNKFVLLDDDFFMNNPITPDHFFTAEGLPKIYHKRRRMLVYPEHDFPDEPFPKYKYARWSHVPKPMRRDYIIKFHEKYPSFAEHVQSHKKRYKFLNEEVSMIYYEFFYYKGWIKRLPIKQAKFKQLPRRHPDDIEDEFKKNYKILQSKKILTFNCNDNFSEDKELYQIQRKILWDFYMKLYPETPAYEIPNPDHDKYS</sequence>
<dbReference type="Pfam" id="PF11380">
    <property type="entry name" value="Stealth_CR2"/>
    <property type="match status" value="1"/>
</dbReference>
<feature type="domain" description="Stealth protein CR2 conserved region 2" evidence="4">
    <location>
        <begin position="164"/>
        <end position="271"/>
    </location>
</feature>
<comment type="similarity">
    <text evidence="1">Belongs to the stealth family.</text>
</comment>
<evidence type="ECO:0000256" key="3">
    <source>
        <dbReference type="SAM" id="Coils"/>
    </source>
</evidence>
<keyword evidence="3" id="KW-0175">Coiled coil</keyword>
<organism evidence="5 6">
    <name type="scientific">Anaeramoeba flamelloides</name>
    <dbReference type="NCBI Taxonomy" id="1746091"/>
    <lineage>
        <taxon>Eukaryota</taxon>
        <taxon>Metamonada</taxon>
        <taxon>Anaeramoebidae</taxon>
        <taxon>Anaeramoeba</taxon>
    </lineage>
</organism>
<accession>A0AAV7ZZH5</accession>
<comment type="caution">
    <text evidence="5">The sequence shown here is derived from an EMBL/GenBank/DDBJ whole genome shotgun (WGS) entry which is preliminary data.</text>
</comment>
<dbReference type="AlphaFoldDB" id="A0AAV7ZZH5"/>
<dbReference type="PANTHER" id="PTHR24045:SF0">
    <property type="entry name" value="N-ACETYLGLUCOSAMINE-1-PHOSPHOTRANSFERASE SUBUNITS ALPHA_BETA"/>
    <property type="match status" value="1"/>
</dbReference>
<dbReference type="Proteomes" id="UP001146793">
    <property type="component" value="Unassembled WGS sequence"/>
</dbReference>
<evidence type="ECO:0000313" key="5">
    <source>
        <dbReference type="EMBL" id="KAJ3446541.1"/>
    </source>
</evidence>
<gene>
    <name evidence="5" type="ORF">M0812_08351</name>
</gene>
<dbReference type="InterPro" id="IPR047141">
    <property type="entry name" value="Stealth"/>
</dbReference>
<evidence type="ECO:0000259" key="4">
    <source>
        <dbReference type="Pfam" id="PF11380"/>
    </source>
</evidence>
<dbReference type="InterPro" id="IPR021520">
    <property type="entry name" value="Stealth_CR2"/>
</dbReference>
<evidence type="ECO:0000313" key="6">
    <source>
        <dbReference type="Proteomes" id="UP001146793"/>
    </source>
</evidence>
<dbReference type="GO" id="GO:0016772">
    <property type="term" value="F:transferase activity, transferring phosphorus-containing groups"/>
    <property type="evidence" value="ECO:0007669"/>
    <property type="project" value="InterPro"/>
</dbReference>
<protein>
    <recommendedName>
        <fullName evidence="4">Stealth protein CR2 conserved region 2 domain-containing protein</fullName>
    </recommendedName>
</protein>
<dbReference type="GO" id="GO:0005794">
    <property type="term" value="C:Golgi apparatus"/>
    <property type="evidence" value="ECO:0007669"/>
    <property type="project" value="TreeGrafter"/>
</dbReference>
<evidence type="ECO:0000256" key="2">
    <source>
        <dbReference type="ARBA" id="ARBA00022679"/>
    </source>
</evidence>